<dbReference type="AlphaFoldDB" id="A0A1V9XIL8"/>
<sequence length="81" mass="9216">MARLLETLCWMLRTNCENVAWLANNGVELHTGAGMRRVYHNSQFNIVEECGTETELSAKIAGHQDDDLEQDEYVTGMCILR</sequence>
<comment type="caution">
    <text evidence="1">The sequence shown here is derived from an EMBL/GenBank/DDBJ whole genome shotgun (WGS) entry which is preliminary data.</text>
</comment>
<organism evidence="1 2">
    <name type="scientific">Tropilaelaps mercedesae</name>
    <dbReference type="NCBI Taxonomy" id="418985"/>
    <lineage>
        <taxon>Eukaryota</taxon>
        <taxon>Metazoa</taxon>
        <taxon>Ecdysozoa</taxon>
        <taxon>Arthropoda</taxon>
        <taxon>Chelicerata</taxon>
        <taxon>Arachnida</taxon>
        <taxon>Acari</taxon>
        <taxon>Parasitiformes</taxon>
        <taxon>Mesostigmata</taxon>
        <taxon>Gamasina</taxon>
        <taxon>Dermanyssoidea</taxon>
        <taxon>Laelapidae</taxon>
        <taxon>Tropilaelaps</taxon>
    </lineage>
</organism>
<dbReference type="InParanoid" id="A0A1V9XIL8"/>
<evidence type="ECO:0000313" key="2">
    <source>
        <dbReference type="Proteomes" id="UP000192247"/>
    </source>
</evidence>
<reference evidence="1 2" key="1">
    <citation type="journal article" date="2017" name="Gigascience">
        <title>Draft genome of the honey bee ectoparasitic mite, Tropilaelaps mercedesae, is shaped by the parasitic life history.</title>
        <authorList>
            <person name="Dong X."/>
            <person name="Armstrong S.D."/>
            <person name="Xia D."/>
            <person name="Makepeace B.L."/>
            <person name="Darby A.C."/>
            <person name="Kadowaki T."/>
        </authorList>
    </citation>
    <scope>NUCLEOTIDE SEQUENCE [LARGE SCALE GENOMIC DNA]</scope>
    <source>
        <strain evidence="1">Wuxi-XJTLU</strain>
    </source>
</reference>
<dbReference type="Proteomes" id="UP000192247">
    <property type="component" value="Unassembled WGS sequence"/>
</dbReference>
<keyword evidence="2" id="KW-1185">Reference proteome</keyword>
<dbReference type="EMBL" id="MNPL01010328">
    <property type="protein sequence ID" value="OQR73202.1"/>
    <property type="molecule type" value="Genomic_DNA"/>
</dbReference>
<gene>
    <name evidence="1" type="ORF">BIW11_09888</name>
</gene>
<accession>A0A1V9XIL8</accession>
<proteinExistence type="predicted"/>
<protein>
    <submittedName>
        <fullName evidence="1">Uncharacterized protein</fullName>
    </submittedName>
</protein>
<name>A0A1V9XIL8_9ACAR</name>
<evidence type="ECO:0000313" key="1">
    <source>
        <dbReference type="EMBL" id="OQR73202.1"/>
    </source>
</evidence>